<feature type="transmembrane region" description="Helical" evidence="8">
    <location>
        <begin position="425"/>
        <end position="449"/>
    </location>
</feature>
<keyword evidence="5 8" id="KW-0472">Membrane</keyword>
<evidence type="ECO:0000256" key="3">
    <source>
        <dbReference type="ARBA" id="ARBA00022692"/>
    </source>
</evidence>
<keyword evidence="4 8" id="KW-1133">Transmembrane helix</keyword>
<evidence type="ECO:0000313" key="10">
    <source>
        <dbReference type="Proteomes" id="UP000790347"/>
    </source>
</evidence>
<dbReference type="InterPro" id="IPR052192">
    <property type="entry name" value="Insect_Ionotropic_Sensory_Rcpt"/>
</dbReference>
<accession>A0A922I095</accession>
<protein>
    <submittedName>
        <fullName evidence="9">Uncharacterized protein</fullName>
    </submittedName>
</protein>
<dbReference type="PANTHER" id="PTHR42643">
    <property type="entry name" value="IONOTROPIC RECEPTOR 20A-RELATED"/>
    <property type="match status" value="1"/>
</dbReference>
<keyword evidence="10" id="KW-1185">Reference proteome</keyword>
<organism evidence="9 10">
    <name type="scientific">Dermatophagoides farinae</name>
    <name type="common">American house dust mite</name>
    <dbReference type="NCBI Taxonomy" id="6954"/>
    <lineage>
        <taxon>Eukaryota</taxon>
        <taxon>Metazoa</taxon>
        <taxon>Ecdysozoa</taxon>
        <taxon>Arthropoda</taxon>
        <taxon>Chelicerata</taxon>
        <taxon>Arachnida</taxon>
        <taxon>Acari</taxon>
        <taxon>Acariformes</taxon>
        <taxon>Sarcoptiformes</taxon>
        <taxon>Astigmata</taxon>
        <taxon>Psoroptidia</taxon>
        <taxon>Analgoidea</taxon>
        <taxon>Pyroglyphidae</taxon>
        <taxon>Dermatophagoidinae</taxon>
        <taxon>Dermatophagoides</taxon>
    </lineage>
</organism>
<dbReference type="EMBL" id="ASGP02000003">
    <property type="protein sequence ID" value="KAH9517144.1"/>
    <property type="molecule type" value="Genomic_DNA"/>
</dbReference>
<evidence type="ECO:0000313" key="9">
    <source>
        <dbReference type="EMBL" id="KAH9517144.1"/>
    </source>
</evidence>
<evidence type="ECO:0000256" key="2">
    <source>
        <dbReference type="ARBA" id="ARBA00022475"/>
    </source>
</evidence>
<evidence type="ECO:0000256" key="5">
    <source>
        <dbReference type="ARBA" id="ARBA00023136"/>
    </source>
</evidence>
<keyword evidence="3 8" id="KW-0812">Transmembrane</keyword>
<gene>
    <name evidence="9" type="ORF">DERF_007840</name>
</gene>
<evidence type="ECO:0000256" key="1">
    <source>
        <dbReference type="ARBA" id="ARBA00004651"/>
    </source>
</evidence>
<evidence type="ECO:0000256" key="4">
    <source>
        <dbReference type="ARBA" id="ARBA00022989"/>
    </source>
</evidence>
<dbReference type="AlphaFoldDB" id="A0A922I095"/>
<dbReference type="Proteomes" id="UP000790347">
    <property type="component" value="Unassembled WGS sequence"/>
</dbReference>
<reference evidence="9" key="1">
    <citation type="submission" date="2013-05" db="EMBL/GenBank/DDBJ databases">
        <authorList>
            <person name="Yim A.K.Y."/>
            <person name="Chan T.F."/>
            <person name="Ji K.M."/>
            <person name="Liu X.Y."/>
            <person name="Zhou J.W."/>
            <person name="Li R.Q."/>
            <person name="Yang K.Y."/>
            <person name="Li J."/>
            <person name="Li M."/>
            <person name="Law P.T.W."/>
            <person name="Wu Y.L."/>
            <person name="Cai Z.L."/>
            <person name="Qin H."/>
            <person name="Bao Y."/>
            <person name="Leung R.K.K."/>
            <person name="Ng P.K.S."/>
            <person name="Zou J."/>
            <person name="Zhong X.J."/>
            <person name="Ran P.X."/>
            <person name="Zhong N.S."/>
            <person name="Liu Z.G."/>
            <person name="Tsui S.K.W."/>
        </authorList>
    </citation>
    <scope>NUCLEOTIDE SEQUENCE</scope>
    <source>
        <strain evidence="9">Derf</strain>
        <tissue evidence="9">Whole organism</tissue>
    </source>
</reference>
<comment type="subcellular location">
    <subcellularLocation>
        <location evidence="1">Cell membrane</location>
        <topology evidence="1">Multi-pass membrane protein</topology>
    </subcellularLocation>
</comment>
<keyword evidence="2" id="KW-1003">Cell membrane</keyword>
<evidence type="ECO:0000256" key="7">
    <source>
        <dbReference type="ARBA" id="ARBA00023180"/>
    </source>
</evidence>
<keyword evidence="6" id="KW-0675">Receptor</keyword>
<proteinExistence type="predicted"/>
<feature type="transmembrane region" description="Helical" evidence="8">
    <location>
        <begin position="167"/>
        <end position="190"/>
    </location>
</feature>
<evidence type="ECO:0000256" key="6">
    <source>
        <dbReference type="ARBA" id="ARBA00023170"/>
    </source>
</evidence>
<dbReference type="PANTHER" id="PTHR42643:SF39">
    <property type="entry name" value="IONOTROPIC RECEPTOR 56A-RELATED"/>
    <property type="match status" value="1"/>
</dbReference>
<comment type="caution">
    <text evidence="9">The sequence shown here is derived from an EMBL/GenBank/DDBJ whole genome shotgun (WGS) entry which is preliminary data.</text>
</comment>
<evidence type="ECO:0000256" key="8">
    <source>
        <dbReference type="SAM" id="Phobius"/>
    </source>
</evidence>
<name>A0A922I095_DERFA</name>
<keyword evidence="7" id="KW-0325">Glycoprotein</keyword>
<sequence>MFEQYCLETSQNQTIRFSDYKKFYPSVVDGEIQTINSTESSYRCHLHSAIFSTEFYNYENRSFVCSPYIEICKILIDHYNCSLTFILPEEDFGGYYVNGTFTGILKLISEKVADFIPHFFSLHSNRDQVLDNTILSNSAYKVSIVSHQSYIPNTNPLQVFHTFTWEIWLLLFTGFICYTILLMVADLIIIGQNLSTNRLFDFNFILFRTLIGQSLSKFTLISKQRKAIHLLLASLLAKREQIIDHFVQLVENKDYRIMVVSKSSTEKIFLSKFPQLKYRSIEIDHEITAPGPIVKLMKGKHVLIVDRWKGYMLKEMYRKFDLHVSKEKFGLTFGSLAIRKNLHSSARIMLAKMFQQIHQNGIINKLNGDRYNYQLNLKLIQKKINKTIEYEDDNGTRQLAAIDKELTDAHMEDDQEYLNHRIMSLIYIHILGLTFWLIVFIAELIYSFVLEKILYKDR</sequence>
<reference evidence="9" key="2">
    <citation type="journal article" date="2022" name="Res Sq">
        <title>Comparative Genomics Reveals Insights into the Divergent Evolution of Astigmatic Mites and Household Pest Adaptations.</title>
        <authorList>
            <person name="Xiong Q."/>
            <person name="Wan A.T.-Y."/>
            <person name="Liu X.-Y."/>
            <person name="Fung C.S.-H."/>
            <person name="Xiao X."/>
            <person name="Malainual N."/>
            <person name="Hou J."/>
            <person name="Wang L."/>
            <person name="Wang M."/>
            <person name="Yang K."/>
            <person name="Cui Y."/>
            <person name="Leung E."/>
            <person name="Nong W."/>
            <person name="Shin S.-K."/>
            <person name="Au S."/>
            <person name="Jeong K.Y."/>
            <person name="Chew F.T."/>
            <person name="Hui J."/>
            <person name="Leung T.F."/>
            <person name="Tungtrongchitr A."/>
            <person name="Zhong N."/>
            <person name="Liu Z."/>
            <person name="Tsui S."/>
        </authorList>
    </citation>
    <scope>NUCLEOTIDE SEQUENCE</scope>
    <source>
        <strain evidence="9">Derf</strain>
        <tissue evidence="9">Whole organism</tissue>
    </source>
</reference>
<dbReference type="GO" id="GO:0005886">
    <property type="term" value="C:plasma membrane"/>
    <property type="evidence" value="ECO:0007669"/>
    <property type="project" value="UniProtKB-SubCell"/>
</dbReference>
<dbReference type="SUPFAM" id="SSF53850">
    <property type="entry name" value="Periplasmic binding protein-like II"/>
    <property type="match status" value="1"/>
</dbReference>